<protein>
    <submittedName>
        <fullName evidence="9">Uncharacterized protein</fullName>
    </submittedName>
</protein>
<evidence type="ECO:0000313" key="10">
    <source>
        <dbReference type="Proteomes" id="UP000250163"/>
    </source>
</evidence>
<reference evidence="10" key="1">
    <citation type="submission" date="2018-05" db="EMBL/GenBank/DDBJ databases">
        <authorList>
            <person name="Cea G.-C."/>
            <person name="William W."/>
        </authorList>
    </citation>
    <scope>NUCLEOTIDE SEQUENCE [LARGE SCALE GENOMIC DNA]</scope>
    <source>
        <strain evidence="10">DB21MT 5</strain>
    </source>
</reference>
<dbReference type="KEGG" id="mya:MORIYA_2325"/>
<evidence type="ECO:0000256" key="4">
    <source>
        <dbReference type="ARBA" id="ARBA00022692"/>
    </source>
</evidence>
<dbReference type="GO" id="GO:0009279">
    <property type="term" value="C:cell outer membrane"/>
    <property type="evidence" value="ECO:0007669"/>
    <property type="project" value="UniProtKB-SubCell"/>
</dbReference>
<keyword evidence="3" id="KW-1134">Transmembrane beta strand</keyword>
<evidence type="ECO:0000256" key="6">
    <source>
        <dbReference type="ARBA" id="ARBA00023136"/>
    </source>
</evidence>
<keyword evidence="5 8" id="KW-0732">Signal</keyword>
<feature type="chain" id="PRO_5016302524" evidence="8">
    <location>
        <begin position="29"/>
        <end position="94"/>
    </location>
</feature>
<dbReference type="InterPro" id="IPR005017">
    <property type="entry name" value="OMPP1/FadL/TodX"/>
</dbReference>
<name>A0A330LQ06_9GAMM</name>
<accession>A0A330LQ06</accession>
<feature type="signal peptide" evidence="8">
    <location>
        <begin position="1"/>
        <end position="28"/>
    </location>
</feature>
<evidence type="ECO:0000256" key="2">
    <source>
        <dbReference type="ARBA" id="ARBA00008163"/>
    </source>
</evidence>
<gene>
    <name evidence="9" type="ORF">MORIYA_2325</name>
</gene>
<keyword evidence="10" id="KW-1185">Reference proteome</keyword>
<keyword evidence="7" id="KW-0998">Cell outer membrane</keyword>
<evidence type="ECO:0000256" key="3">
    <source>
        <dbReference type="ARBA" id="ARBA00022452"/>
    </source>
</evidence>
<keyword evidence="6" id="KW-0472">Membrane</keyword>
<dbReference type="RefSeq" id="WP_232011606.1">
    <property type="nucleotide sequence ID" value="NZ_LS483250.1"/>
</dbReference>
<comment type="similarity">
    <text evidence="2">Belongs to the OmpP1/FadL family.</text>
</comment>
<dbReference type="AlphaFoldDB" id="A0A330LQ06"/>
<dbReference type="Proteomes" id="UP000250163">
    <property type="component" value="Chromosome MORIYA"/>
</dbReference>
<comment type="subcellular location">
    <subcellularLocation>
        <location evidence="1">Cell outer membrane</location>
        <topology evidence="1">Multi-pass membrane protein</topology>
    </subcellularLocation>
</comment>
<evidence type="ECO:0000313" key="9">
    <source>
        <dbReference type="EMBL" id="SQD78803.1"/>
    </source>
</evidence>
<keyword evidence="4" id="KW-0812">Transmembrane</keyword>
<evidence type="ECO:0000256" key="7">
    <source>
        <dbReference type="ARBA" id="ARBA00023237"/>
    </source>
</evidence>
<evidence type="ECO:0000256" key="8">
    <source>
        <dbReference type="SAM" id="SignalP"/>
    </source>
</evidence>
<organism evidence="9 10">
    <name type="scientific">Moritella yayanosii</name>
    <dbReference type="NCBI Taxonomy" id="69539"/>
    <lineage>
        <taxon>Bacteria</taxon>
        <taxon>Pseudomonadati</taxon>
        <taxon>Pseudomonadota</taxon>
        <taxon>Gammaproteobacteria</taxon>
        <taxon>Alteromonadales</taxon>
        <taxon>Moritellaceae</taxon>
        <taxon>Moritella</taxon>
    </lineage>
</organism>
<proteinExistence type="inferred from homology"/>
<dbReference type="Pfam" id="PF03349">
    <property type="entry name" value="Toluene_X"/>
    <property type="match status" value="1"/>
</dbReference>
<evidence type="ECO:0000256" key="5">
    <source>
        <dbReference type="ARBA" id="ARBA00022729"/>
    </source>
</evidence>
<dbReference type="EMBL" id="LS483250">
    <property type="protein sequence ID" value="SQD78803.1"/>
    <property type="molecule type" value="Genomic_DNA"/>
</dbReference>
<sequence length="94" mass="9684">MKRNSKVTFTLSSAIALALATASASVFSAGVQIGEDSALGRANADEGAITDTAALVLTKKPAAMTMFDKTKVSSQLAFITPDVNLPSKSHNLLS</sequence>
<evidence type="ECO:0000256" key="1">
    <source>
        <dbReference type="ARBA" id="ARBA00004571"/>
    </source>
</evidence>